<feature type="transmembrane region" description="Helical" evidence="2">
    <location>
        <begin position="175"/>
        <end position="194"/>
    </location>
</feature>
<keyword evidence="2" id="KW-0472">Membrane</keyword>
<feature type="transmembrane region" description="Helical" evidence="2">
    <location>
        <begin position="267"/>
        <end position="285"/>
    </location>
</feature>
<organism evidence="4 5">
    <name type="scientific">Sistotremastrum suecicum HHB10207 ss-3</name>
    <dbReference type="NCBI Taxonomy" id="1314776"/>
    <lineage>
        <taxon>Eukaryota</taxon>
        <taxon>Fungi</taxon>
        <taxon>Dikarya</taxon>
        <taxon>Basidiomycota</taxon>
        <taxon>Agaricomycotina</taxon>
        <taxon>Agaricomycetes</taxon>
        <taxon>Sistotremastrales</taxon>
        <taxon>Sistotremastraceae</taxon>
        <taxon>Sistotremastrum</taxon>
    </lineage>
</organism>
<sequence length="286" mass="31195">MSDSQPLEDPKLVPLAAPSPETSTIPAANDNPSTIALLTDQFGALLGAVNALNDTMTGVKSTLVDHGTKFDVLIKDALKNDQPYDEKALDDESTCLALYDIVMAKTKEKAEEWNGTIDVTLIFIALFSAVLTAFLVPATQALLPNSPDSGTSGNSTSNASQAPPLPPRSAEAVCALYYLSLITAIIIAVLCALGRQWVRKLTTKPKLNSWRERTLWHMHRMKRAEGWLRALMEVLYWFLLLSIGLFMSAILYQLWNLSNSFEERATVLVATWGVGVVLVSGIAVTM</sequence>
<name>A0A165XAP1_9AGAM</name>
<gene>
    <name evidence="4" type="ORF">SISSUDRAFT_1067278</name>
</gene>
<dbReference type="InterPro" id="IPR045338">
    <property type="entry name" value="DUF6535"/>
</dbReference>
<feature type="compositionally biased region" description="Low complexity" evidence="1">
    <location>
        <begin position="146"/>
        <end position="160"/>
    </location>
</feature>
<dbReference type="AlphaFoldDB" id="A0A165XAP1"/>
<dbReference type="EMBL" id="KV428408">
    <property type="protein sequence ID" value="KZT32003.1"/>
    <property type="molecule type" value="Genomic_DNA"/>
</dbReference>
<dbReference type="Pfam" id="PF20153">
    <property type="entry name" value="DUF6535"/>
    <property type="match status" value="1"/>
</dbReference>
<evidence type="ECO:0000256" key="1">
    <source>
        <dbReference type="SAM" id="MobiDB-lite"/>
    </source>
</evidence>
<reference evidence="4 5" key="1">
    <citation type="journal article" date="2016" name="Mol. Biol. Evol.">
        <title>Comparative Genomics of Early-Diverging Mushroom-Forming Fungi Provides Insights into the Origins of Lignocellulose Decay Capabilities.</title>
        <authorList>
            <person name="Nagy L.G."/>
            <person name="Riley R."/>
            <person name="Tritt A."/>
            <person name="Adam C."/>
            <person name="Daum C."/>
            <person name="Floudas D."/>
            <person name="Sun H."/>
            <person name="Yadav J.S."/>
            <person name="Pangilinan J."/>
            <person name="Larsson K.H."/>
            <person name="Matsuura K."/>
            <person name="Barry K."/>
            <person name="Labutti K."/>
            <person name="Kuo R."/>
            <person name="Ohm R.A."/>
            <person name="Bhattacharya S.S."/>
            <person name="Shirouzu T."/>
            <person name="Yoshinaga Y."/>
            <person name="Martin F.M."/>
            <person name="Grigoriev I.V."/>
            <person name="Hibbett D.S."/>
        </authorList>
    </citation>
    <scope>NUCLEOTIDE SEQUENCE [LARGE SCALE GENOMIC DNA]</scope>
    <source>
        <strain evidence="4 5">HHB10207 ss-3</strain>
    </source>
</reference>
<accession>A0A165XAP1</accession>
<feature type="region of interest" description="Disordered" evidence="1">
    <location>
        <begin position="146"/>
        <end position="165"/>
    </location>
</feature>
<proteinExistence type="predicted"/>
<evidence type="ECO:0000256" key="2">
    <source>
        <dbReference type="SAM" id="Phobius"/>
    </source>
</evidence>
<feature type="domain" description="DUF6535" evidence="3">
    <location>
        <begin position="102"/>
        <end position="256"/>
    </location>
</feature>
<protein>
    <recommendedName>
        <fullName evidence="3">DUF6535 domain-containing protein</fullName>
    </recommendedName>
</protein>
<feature type="transmembrane region" description="Helical" evidence="2">
    <location>
        <begin position="115"/>
        <end position="136"/>
    </location>
</feature>
<keyword evidence="2" id="KW-1133">Transmembrane helix</keyword>
<keyword evidence="5" id="KW-1185">Reference proteome</keyword>
<dbReference type="Proteomes" id="UP000076798">
    <property type="component" value="Unassembled WGS sequence"/>
</dbReference>
<feature type="transmembrane region" description="Helical" evidence="2">
    <location>
        <begin position="230"/>
        <end position="255"/>
    </location>
</feature>
<feature type="non-terminal residue" evidence="4">
    <location>
        <position position="286"/>
    </location>
</feature>
<feature type="region of interest" description="Disordered" evidence="1">
    <location>
        <begin position="1"/>
        <end position="24"/>
    </location>
</feature>
<dbReference type="OrthoDB" id="10686702at2759"/>
<keyword evidence="2" id="KW-0812">Transmembrane</keyword>
<evidence type="ECO:0000259" key="3">
    <source>
        <dbReference type="Pfam" id="PF20153"/>
    </source>
</evidence>
<evidence type="ECO:0000313" key="5">
    <source>
        <dbReference type="Proteomes" id="UP000076798"/>
    </source>
</evidence>
<evidence type="ECO:0000313" key="4">
    <source>
        <dbReference type="EMBL" id="KZT32003.1"/>
    </source>
</evidence>